<dbReference type="Gene3D" id="3.30.160.60">
    <property type="entry name" value="Classic Zinc Finger"/>
    <property type="match status" value="8"/>
</dbReference>
<dbReference type="FunFam" id="3.30.160.60:FF:001506">
    <property type="entry name" value="Zinc finger protein"/>
    <property type="match status" value="1"/>
</dbReference>
<dbReference type="SUPFAM" id="SSF57667">
    <property type="entry name" value="beta-beta-alpha zinc fingers"/>
    <property type="match status" value="5"/>
</dbReference>
<feature type="non-terminal residue" evidence="16">
    <location>
        <position position="1019"/>
    </location>
</feature>
<evidence type="ECO:0000256" key="10">
    <source>
        <dbReference type="ARBA" id="ARBA00023163"/>
    </source>
</evidence>
<protein>
    <recommendedName>
        <fullName evidence="15">C2H2-type domain-containing protein</fullName>
    </recommendedName>
</protein>
<dbReference type="GO" id="GO:0000978">
    <property type="term" value="F:RNA polymerase II cis-regulatory region sequence-specific DNA binding"/>
    <property type="evidence" value="ECO:0007669"/>
    <property type="project" value="TreeGrafter"/>
</dbReference>
<proteinExistence type="inferred from homology"/>
<evidence type="ECO:0000256" key="1">
    <source>
        <dbReference type="ARBA" id="ARBA00003767"/>
    </source>
</evidence>
<gene>
    <name evidence="16" type="ORF">MNOR_LOCUS27293</name>
</gene>
<dbReference type="InterPro" id="IPR013087">
    <property type="entry name" value="Znf_C2H2_type"/>
</dbReference>
<name>A0AAV2RQ82_MEGNR</name>
<dbReference type="GO" id="GO:0006357">
    <property type="term" value="P:regulation of transcription by RNA polymerase II"/>
    <property type="evidence" value="ECO:0007669"/>
    <property type="project" value="TreeGrafter"/>
</dbReference>
<organism evidence="16 17">
    <name type="scientific">Meganyctiphanes norvegica</name>
    <name type="common">Northern krill</name>
    <name type="synonym">Thysanopoda norvegica</name>
    <dbReference type="NCBI Taxonomy" id="48144"/>
    <lineage>
        <taxon>Eukaryota</taxon>
        <taxon>Metazoa</taxon>
        <taxon>Ecdysozoa</taxon>
        <taxon>Arthropoda</taxon>
        <taxon>Crustacea</taxon>
        <taxon>Multicrustacea</taxon>
        <taxon>Malacostraca</taxon>
        <taxon>Eumalacostraca</taxon>
        <taxon>Eucarida</taxon>
        <taxon>Euphausiacea</taxon>
        <taxon>Euphausiidae</taxon>
        <taxon>Meganyctiphanes</taxon>
    </lineage>
</organism>
<keyword evidence="4" id="KW-0479">Metal-binding</keyword>
<keyword evidence="10" id="KW-0804">Transcription</keyword>
<feature type="domain" description="C2H2-type" evidence="15">
    <location>
        <begin position="845"/>
        <end position="872"/>
    </location>
</feature>
<evidence type="ECO:0000256" key="6">
    <source>
        <dbReference type="ARBA" id="ARBA00022771"/>
    </source>
</evidence>
<evidence type="ECO:0000313" key="16">
    <source>
        <dbReference type="EMBL" id="CAL4133727.1"/>
    </source>
</evidence>
<feature type="domain" description="C2H2-type" evidence="15">
    <location>
        <begin position="703"/>
        <end position="730"/>
    </location>
</feature>
<evidence type="ECO:0000256" key="7">
    <source>
        <dbReference type="ARBA" id="ARBA00022833"/>
    </source>
</evidence>
<evidence type="ECO:0000256" key="13">
    <source>
        <dbReference type="SAM" id="Coils"/>
    </source>
</evidence>
<dbReference type="FunFam" id="3.30.160.60:FF:000446">
    <property type="entry name" value="Zinc finger protein"/>
    <property type="match status" value="1"/>
</dbReference>
<evidence type="ECO:0000259" key="15">
    <source>
        <dbReference type="PROSITE" id="PS50157"/>
    </source>
</evidence>
<keyword evidence="5" id="KW-0677">Repeat</keyword>
<evidence type="ECO:0000313" key="17">
    <source>
        <dbReference type="Proteomes" id="UP001497623"/>
    </source>
</evidence>
<feature type="domain" description="C2H2-type" evidence="15">
    <location>
        <begin position="760"/>
        <end position="788"/>
    </location>
</feature>
<comment type="caution">
    <text evidence="16">The sequence shown here is derived from an EMBL/GenBank/DDBJ whole genome shotgun (WGS) entry which is preliminary data.</text>
</comment>
<keyword evidence="8" id="KW-0805">Transcription regulation</keyword>
<dbReference type="GO" id="GO:0005634">
    <property type="term" value="C:nucleus"/>
    <property type="evidence" value="ECO:0007669"/>
    <property type="project" value="UniProtKB-SubCell"/>
</dbReference>
<comment type="subcellular location">
    <subcellularLocation>
        <location evidence="2">Nucleus</location>
    </subcellularLocation>
</comment>
<dbReference type="PROSITE" id="PS00028">
    <property type="entry name" value="ZINC_FINGER_C2H2_1"/>
    <property type="match status" value="8"/>
</dbReference>
<comment type="function">
    <text evidence="1">May be involved in transcriptional regulation.</text>
</comment>
<keyword evidence="6 12" id="KW-0863">Zinc-finger</keyword>
<evidence type="ECO:0000256" key="3">
    <source>
        <dbReference type="ARBA" id="ARBA00006991"/>
    </source>
</evidence>
<dbReference type="PANTHER" id="PTHR24404:SF114">
    <property type="entry name" value="KLUMPFUSS, ISOFORM B-RELATED"/>
    <property type="match status" value="1"/>
</dbReference>
<dbReference type="InterPro" id="IPR050589">
    <property type="entry name" value="Ikaros_C2H2-ZF"/>
</dbReference>
<dbReference type="Pfam" id="PF15299">
    <property type="entry name" value="ALS2CR8"/>
    <property type="match status" value="1"/>
</dbReference>
<evidence type="ECO:0000256" key="11">
    <source>
        <dbReference type="ARBA" id="ARBA00023242"/>
    </source>
</evidence>
<evidence type="ECO:0000256" key="5">
    <source>
        <dbReference type="ARBA" id="ARBA00022737"/>
    </source>
</evidence>
<feature type="domain" description="C2H2-type" evidence="15">
    <location>
        <begin position="731"/>
        <end position="759"/>
    </location>
</feature>
<dbReference type="InterPro" id="IPR029309">
    <property type="entry name" value="CaRF"/>
</dbReference>
<evidence type="ECO:0000256" key="2">
    <source>
        <dbReference type="ARBA" id="ARBA00004123"/>
    </source>
</evidence>
<feature type="region of interest" description="Disordered" evidence="14">
    <location>
        <begin position="370"/>
        <end position="432"/>
    </location>
</feature>
<dbReference type="PANTHER" id="PTHR24404">
    <property type="entry name" value="ZINC FINGER PROTEIN"/>
    <property type="match status" value="1"/>
</dbReference>
<keyword evidence="7" id="KW-0862">Zinc</keyword>
<evidence type="ECO:0000256" key="12">
    <source>
        <dbReference type="PROSITE-ProRule" id="PRU00042"/>
    </source>
</evidence>
<comment type="similarity">
    <text evidence="3">Belongs to the krueppel C2H2-type zinc-finger protein family.</text>
</comment>
<keyword evidence="17" id="KW-1185">Reference proteome</keyword>
<dbReference type="Proteomes" id="UP001497623">
    <property type="component" value="Unassembled WGS sequence"/>
</dbReference>
<keyword evidence="9" id="KW-0238">DNA-binding</keyword>
<dbReference type="FunFam" id="3.30.160.60:FF:000097">
    <property type="entry name" value="Zinc finger protein"/>
    <property type="match status" value="1"/>
</dbReference>
<dbReference type="PROSITE" id="PS50157">
    <property type="entry name" value="ZINC_FINGER_C2H2_2"/>
    <property type="match status" value="8"/>
</dbReference>
<evidence type="ECO:0000256" key="4">
    <source>
        <dbReference type="ARBA" id="ARBA00022723"/>
    </source>
</evidence>
<reference evidence="16 17" key="1">
    <citation type="submission" date="2024-05" db="EMBL/GenBank/DDBJ databases">
        <authorList>
            <person name="Wallberg A."/>
        </authorList>
    </citation>
    <scope>NUCLEOTIDE SEQUENCE [LARGE SCALE GENOMIC DNA]</scope>
</reference>
<feature type="domain" description="C2H2-type" evidence="15">
    <location>
        <begin position="674"/>
        <end position="702"/>
    </location>
</feature>
<sequence length="1019" mass="114797">MILHFATLNDIFHFVAQFVGSVFNIFTSPRELQILVTPTVARCKKLVNNINFACRTKKQDSIIVAEQQQDSGRGVELEEGVSSVIRSMRLSDSNIHMSTEIVVILVQNESVYKNICCTARINLREVVSFPDYELVELNEITKSACIKDLLRNITTGNVRAERRVYVVFPTAAEHSIQPLQDDDDDDIPLNIEEGIHMENQEHDSDIGNRIILSEVQIDQDQPIKVAVNFPVTINDSTKRTPKKVPYTPVERSSTPHCLVCNVTIRVPASAILDIFSEKAVTSHRQLQLDNYLGTLTHLTLTRQSVHSTIICRRCFQLIDDLDQLEEEVDNKKQQVVSRFQRTQEALQDVQKSSVNNSNVCRKTTGAIQSNDKDYLPFQSSGRGRAYNRGRGRPPGSRGRGRPPNVDTFGVQTSVVGKPRGRGRPRGRPPLTLTRFRNDKISFLQNKSSSSDNIGNIEQDIKEDVNNTSEVMQKEKKENEVSSKFFSNVKIERPVTPIATITASLNPRVKVETVSISTEDKGSMEAIIKNTSKDMIKTVSTTTTTPEGITVTAGRIKNSQGSIENLITASFETSAEEEFHSVDDDDDDHMNGEITIELREDDDIETIGEEKLLTCPTCPNKTKFRSKVALKNHLKLHRTQDDFVSHVCDICGKCFSTKYNLRNHRKLHGVRSRAFSCDSCEKSFYSRHHLSSHIASVHEGKQAFACVVCGKHLSTLKTLEIHTLTHTGEKPYQCEICGSQFRQRSNLQTHIRSTHWQEKRYRCDACGKAFTRKRLLTYHINSVHLQQRPYKCDLCNATFVYPHYYKRHLRKHTGEKPYKCTTCGKNFNSRENCNAHMFTHTDMKPYECKLCGAGFMRKPLLFSHIQSHHGQSENVMQFMLFNSLKGIKTEEKELEDLGLSEPSVEIIATDLDTMEVVESIGTDVRLSEGMKLADGIRLEEGVSLADDEEGATASIQVAGVAGEPLEGKVVKVLPRQGYIIQASDNTRYIIHTTPDTPIEGVSNLFAQLQGHVVEVSTHDC</sequence>
<keyword evidence="13" id="KW-0175">Coiled coil</keyword>
<dbReference type="EMBL" id="CAXKWB010028480">
    <property type="protein sequence ID" value="CAL4133727.1"/>
    <property type="molecule type" value="Genomic_DNA"/>
</dbReference>
<feature type="domain" description="C2H2-type" evidence="15">
    <location>
        <begin position="645"/>
        <end position="667"/>
    </location>
</feature>
<evidence type="ECO:0000256" key="8">
    <source>
        <dbReference type="ARBA" id="ARBA00023015"/>
    </source>
</evidence>
<feature type="coiled-coil region" evidence="13">
    <location>
        <begin position="314"/>
        <end position="341"/>
    </location>
</feature>
<dbReference type="Pfam" id="PF00096">
    <property type="entry name" value="zf-C2H2"/>
    <property type="match status" value="6"/>
</dbReference>
<dbReference type="GO" id="GO:0003700">
    <property type="term" value="F:DNA-binding transcription factor activity"/>
    <property type="evidence" value="ECO:0007669"/>
    <property type="project" value="InterPro"/>
</dbReference>
<dbReference type="AlphaFoldDB" id="A0AAV2RQ82"/>
<dbReference type="SMART" id="SM00355">
    <property type="entry name" value="ZnF_C2H2"/>
    <property type="match status" value="9"/>
</dbReference>
<accession>A0AAV2RQ82</accession>
<evidence type="ECO:0000256" key="14">
    <source>
        <dbReference type="SAM" id="MobiDB-lite"/>
    </source>
</evidence>
<dbReference type="InterPro" id="IPR036236">
    <property type="entry name" value="Znf_C2H2_sf"/>
</dbReference>
<feature type="domain" description="C2H2-type" evidence="15">
    <location>
        <begin position="817"/>
        <end position="844"/>
    </location>
</feature>
<dbReference type="GO" id="GO:0008270">
    <property type="term" value="F:zinc ion binding"/>
    <property type="evidence" value="ECO:0007669"/>
    <property type="project" value="UniProtKB-KW"/>
</dbReference>
<evidence type="ECO:0000256" key="9">
    <source>
        <dbReference type="ARBA" id="ARBA00023125"/>
    </source>
</evidence>
<feature type="domain" description="C2H2-type" evidence="15">
    <location>
        <begin position="789"/>
        <end position="816"/>
    </location>
</feature>
<keyword evidence="11" id="KW-0539">Nucleus</keyword>